<evidence type="ECO:0000313" key="2">
    <source>
        <dbReference type="EMBL" id="CAL1711490.1"/>
    </source>
</evidence>
<evidence type="ECO:0008006" key="4">
    <source>
        <dbReference type="Google" id="ProtNLM"/>
    </source>
</evidence>
<reference evidence="3" key="1">
    <citation type="submission" date="2024-04" db="EMBL/GenBank/DDBJ databases">
        <authorList>
            <person name="Shaw F."/>
            <person name="Minotto A."/>
        </authorList>
    </citation>
    <scope>NUCLEOTIDE SEQUENCE [LARGE SCALE GENOMIC DNA]</scope>
</reference>
<evidence type="ECO:0000256" key="1">
    <source>
        <dbReference type="SAM" id="Coils"/>
    </source>
</evidence>
<name>A0ABP1DUR6_9APHY</name>
<evidence type="ECO:0000313" key="3">
    <source>
        <dbReference type="Proteomes" id="UP001497453"/>
    </source>
</evidence>
<gene>
    <name evidence="2" type="ORF">GFSPODELE1_LOCUS8361</name>
</gene>
<feature type="coiled-coil region" evidence="1">
    <location>
        <begin position="130"/>
        <end position="171"/>
    </location>
</feature>
<protein>
    <recommendedName>
        <fullName evidence="4">HAUS augmin-like complex subunit 3 N-terminal domain-containing protein</fullName>
    </recommendedName>
</protein>
<proteinExistence type="predicted"/>
<feature type="coiled-coil region" evidence="1">
    <location>
        <begin position="500"/>
        <end position="527"/>
    </location>
</feature>
<accession>A0ABP1DUR6</accession>
<organism evidence="2 3">
    <name type="scientific">Somion occarium</name>
    <dbReference type="NCBI Taxonomy" id="3059160"/>
    <lineage>
        <taxon>Eukaryota</taxon>
        <taxon>Fungi</taxon>
        <taxon>Dikarya</taxon>
        <taxon>Basidiomycota</taxon>
        <taxon>Agaricomycotina</taxon>
        <taxon>Agaricomycetes</taxon>
        <taxon>Polyporales</taxon>
        <taxon>Cerrenaceae</taxon>
        <taxon>Somion</taxon>
    </lineage>
</organism>
<keyword evidence="1" id="KW-0175">Coiled coil</keyword>
<dbReference type="EMBL" id="OZ037949">
    <property type="protein sequence ID" value="CAL1711490.1"/>
    <property type="molecule type" value="Genomic_DNA"/>
</dbReference>
<sequence>MDISAAERFCAILRHLGGPNIQEDDIAWANDLPAGRSLLQWMSDQMLEDSSAGHSAKYDNELFAKVSLRPITLEYEERRIYDTIQKDSPPVQATLHDTYVVPSILQKRSKTTETEVKLLELEEAQLKYRLKHAKTAIDRLQQTAKSLQTAIRQLNDDLRNYHESLSELSNTADETIPKSVLSAHQLLSARTHRGQLSFPNNVDSLQSAFDNLSTLHASIVDIAETNLRQIDGAQRNLPSLEEVEREASRVNSALSKLKDKHGHHEEEFRTEVTYTENLKALCDKLENATDPETVLSELLRSDDMHVAADLVDPFDLDIRNRLETGWKLDQMALLIAKEQLLDEAQQLFDETLIPPLRALHEIVCATNAANFEAEALIGALLEELEETVDDVEDAKHKRRTMSSVPGEENPLVYEALTKVLKDNRDLRPPDAPPLVLLDGEDLTQELKAVETRLAASTRAETKWTSELPDKLSVLSNLHAPLLSTIYANSPVNTSKPFEASLELNQLEREARREAEKLSNAIIKLQKEAELTDRSKRKLNAFVDKWGAR</sequence>
<keyword evidence="3" id="KW-1185">Reference proteome</keyword>
<dbReference type="Proteomes" id="UP001497453">
    <property type="component" value="Chromosome 6"/>
</dbReference>